<evidence type="ECO:0000256" key="9">
    <source>
        <dbReference type="PROSITE-ProRule" id="PRU01251"/>
    </source>
</evidence>
<dbReference type="SMART" id="SM00382">
    <property type="entry name" value="AAA"/>
    <property type="match status" value="2"/>
</dbReference>
<dbReference type="InterPro" id="IPR019489">
    <property type="entry name" value="Clp_ATPase_C"/>
</dbReference>
<comment type="function">
    <text evidence="11">Part of a stress-induced multi-chaperone system, it is involved in the recovery of the cell from heat-induced damage, in cooperation with DnaK, DnaJ and GrpE.</text>
</comment>
<keyword evidence="4 10" id="KW-0547">Nucleotide-binding</keyword>
<evidence type="ECO:0000259" key="12">
    <source>
        <dbReference type="PROSITE" id="PS51903"/>
    </source>
</evidence>
<dbReference type="PROSITE" id="PS51903">
    <property type="entry name" value="CLP_R"/>
    <property type="match status" value="1"/>
</dbReference>
<dbReference type="GO" id="GO:0005737">
    <property type="term" value="C:cytoplasm"/>
    <property type="evidence" value="ECO:0007669"/>
    <property type="project" value="UniProtKB-SubCell"/>
</dbReference>
<dbReference type="FunFam" id="3.40.50.300:FF:000025">
    <property type="entry name" value="ATP-dependent Clp protease subunit"/>
    <property type="match status" value="1"/>
</dbReference>
<dbReference type="FunFam" id="3.40.50.300:FF:000010">
    <property type="entry name" value="Chaperone clpB 1, putative"/>
    <property type="match status" value="1"/>
</dbReference>
<dbReference type="CDD" id="cd00009">
    <property type="entry name" value="AAA"/>
    <property type="match status" value="1"/>
</dbReference>
<feature type="coiled-coil region" evidence="11">
    <location>
        <begin position="403"/>
        <end position="521"/>
    </location>
</feature>
<dbReference type="EMBL" id="AP035789">
    <property type="protein sequence ID" value="BFO80205.1"/>
    <property type="molecule type" value="Genomic_DNA"/>
</dbReference>
<evidence type="ECO:0000256" key="11">
    <source>
        <dbReference type="RuleBase" id="RU362034"/>
    </source>
</evidence>
<evidence type="ECO:0000256" key="2">
    <source>
        <dbReference type="ARBA" id="ARBA00017574"/>
    </source>
</evidence>
<dbReference type="GO" id="GO:0042026">
    <property type="term" value="P:protein refolding"/>
    <property type="evidence" value="ECO:0007669"/>
    <property type="project" value="UniProtKB-UniRule"/>
</dbReference>
<keyword evidence="5 10" id="KW-0067">ATP-binding</keyword>
<dbReference type="PANTHER" id="PTHR11638:SF18">
    <property type="entry name" value="HEAT SHOCK PROTEIN 104"/>
    <property type="match status" value="1"/>
</dbReference>
<dbReference type="Pfam" id="PF02861">
    <property type="entry name" value="Clp_N"/>
    <property type="match status" value="1"/>
</dbReference>
<dbReference type="Gene3D" id="1.10.1780.10">
    <property type="entry name" value="Clp, N-terminal domain"/>
    <property type="match status" value="1"/>
</dbReference>
<dbReference type="Pfam" id="PF10431">
    <property type="entry name" value="ClpB_D2-small"/>
    <property type="match status" value="1"/>
</dbReference>
<gene>
    <name evidence="11 13" type="primary">clpB</name>
    <name evidence="13" type="ORF">GTC17262_03960</name>
</gene>
<dbReference type="PROSITE" id="PS00870">
    <property type="entry name" value="CLPAB_1"/>
    <property type="match status" value="1"/>
</dbReference>
<accession>A0AB33JNQ0</accession>
<evidence type="ECO:0000256" key="8">
    <source>
        <dbReference type="ARBA" id="ARBA00026057"/>
    </source>
</evidence>
<evidence type="ECO:0000256" key="4">
    <source>
        <dbReference type="ARBA" id="ARBA00022741"/>
    </source>
</evidence>
<dbReference type="SMART" id="SM01086">
    <property type="entry name" value="ClpB_D2-small"/>
    <property type="match status" value="1"/>
</dbReference>
<dbReference type="InterPro" id="IPR036628">
    <property type="entry name" value="Clp_N_dom_sf"/>
</dbReference>
<evidence type="ECO:0000256" key="7">
    <source>
        <dbReference type="ARBA" id="ARBA00023186"/>
    </source>
</evidence>
<dbReference type="PROSITE" id="PS00871">
    <property type="entry name" value="CLPAB_2"/>
    <property type="match status" value="1"/>
</dbReference>
<dbReference type="Gene3D" id="1.10.8.60">
    <property type="match status" value="1"/>
</dbReference>
<keyword evidence="11" id="KW-0346">Stress response</keyword>
<comment type="subcellular location">
    <subcellularLocation>
        <location evidence="11">Cytoplasm</location>
    </subcellularLocation>
</comment>
<dbReference type="InterPro" id="IPR004176">
    <property type="entry name" value="Clp_R_N"/>
</dbReference>
<dbReference type="SUPFAM" id="SSF81923">
    <property type="entry name" value="Double Clp-N motif"/>
    <property type="match status" value="1"/>
</dbReference>
<dbReference type="Pfam" id="PF07724">
    <property type="entry name" value="AAA_2"/>
    <property type="match status" value="1"/>
</dbReference>
<evidence type="ECO:0000256" key="1">
    <source>
        <dbReference type="ARBA" id="ARBA00008675"/>
    </source>
</evidence>
<keyword evidence="7 10" id="KW-0143">Chaperone</keyword>
<keyword evidence="3 9" id="KW-0677">Repeat</keyword>
<dbReference type="InterPro" id="IPR003593">
    <property type="entry name" value="AAA+_ATPase"/>
</dbReference>
<dbReference type="GO" id="GO:0005524">
    <property type="term" value="F:ATP binding"/>
    <property type="evidence" value="ECO:0007669"/>
    <property type="project" value="UniProtKB-UniRule"/>
</dbReference>
<dbReference type="InterPro" id="IPR050130">
    <property type="entry name" value="ClpA_ClpB"/>
</dbReference>
<dbReference type="InterPro" id="IPR018368">
    <property type="entry name" value="ClpA/B_CS1"/>
</dbReference>
<dbReference type="InterPro" id="IPR041546">
    <property type="entry name" value="ClpA/ClpB_AAA_lid"/>
</dbReference>
<dbReference type="CDD" id="cd19499">
    <property type="entry name" value="RecA-like_ClpB_Hsp104-like"/>
    <property type="match status" value="1"/>
</dbReference>
<keyword evidence="11" id="KW-0963">Cytoplasm</keyword>
<sequence>MDFNKFTIKAQEAVQEAANIAQRNGQQAIEPVHLLQGIMLKGKDVTHFIFQKLAINTQLIESAVQQEIQHLPKVQGGQPYVSNETNAVLQQTQDYSAKLGDEFVSIEPMLLALLSVNSTVSRILKDAGCTEKGMLQAINELRQGKKVDNQSGDENYQALQKYAKNLVEDARQGKLDPVIGRDDEIRRVLQILSRRTKNNPILIGEPGTGKTAIVEGLAERIVRGDVPENLKNKKLYSLDMGALVAGAKYKGEFEERLKGVIKEVTNAEGDIILFIDEIHTLVGAGGGEGAMDAANILKPALARGELRAIGATTLNEYQKYFEKDKALERRFQTVMVDEPDELDAISILRGLKERYENHHKVRIQDDACIAAVKLSERYISDRFLPDKAIDLMDEAAAKLRMERDSVPEELDEITRRLKQLEIEREAIKRENDTDKIAQLDKEIAELREEEHQYRAKWESEKGLVNKIQQDKQEMESLKFEAERAEREGNYERVAEIRYGKLKALQDDIDNIQLQLKATQGGEGMVREEVTADDIAEVVSRWTGIPVTRMLQSEREKLLHLEEELHKRVIGQEEAIQAVSDAVRRSRAGLQDPKRPIASFIFMGTTGVGKTELAKALAEYLFNDENMMTRIDMSEYQEKFSVSRLIGAPPGYVGYDEGGQLTEAVRRKPYSVVLFDEIEKAHPDVFNILLQVLDDGRLTDNKGRTVNFKNTIIIMTSNLGSQYIQQQMQDINVYNRDEKIDEMHRQVLEMLKQTIRPEFLNRIDETIMFLPLTKEEIGKVVTLQMKHVRSMLEQQGFNVEWTPDAVDFLAKAGYDPEFGARPVKRAIQRFVLNDLSKQLLSENVLRDKPIIIDADNNGLVFKN</sequence>
<dbReference type="FunFam" id="3.40.50.300:FF:000120">
    <property type="entry name" value="ATP-dependent chaperone ClpB"/>
    <property type="match status" value="1"/>
</dbReference>
<dbReference type="PANTHER" id="PTHR11638">
    <property type="entry name" value="ATP-DEPENDENT CLP PROTEASE"/>
    <property type="match status" value="1"/>
</dbReference>
<evidence type="ECO:0000256" key="5">
    <source>
        <dbReference type="ARBA" id="ARBA00022840"/>
    </source>
</evidence>
<organism evidence="13">
    <name type="scientific">Prevotella sp. GTC17262</name>
    <dbReference type="NCBI Taxonomy" id="3236797"/>
    <lineage>
        <taxon>Bacteria</taxon>
        <taxon>Pseudomonadati</taxon>
        <taxon>Bacteroidota</taxon>
        <taxon>Bacteroidia</taxon>
        <taxon>Bacteroidales</taxon>
        <taxon>Prevotellaceae</taxon>
        <taxon>Prevotella</taxon>
    </lineage>
</organism>
<dbReference type="SUPFAM" id="SSF52540">
    <property type="entry name" value="P-loop containing nucleoside triphosphate hydrolases"/>
    <property type="match status" value="2"/>
</dbReference>
<comment type="similarity">
    <text evidence="1 10">Belongs to the ClpA/ClpB family.</text>
</comment>
<feature type="domain" description="Clp R" evidence="12">
    <location>
        <begin position="3"/>
        <end position="144"/>
    </location>
</feature>
<dbReference type="Gene3D" id="3.40.50.300">
    <property type="entry name" value="P-loop containing nucleotide triphosphate hydrolases"/>
    <property type="match status" value="3"/>
</dbReference>
<keyword evidence="6 11" id="KW-0175">Coiled coil</keyword>
<name>A0AB33JNQ0_9BACT</name>
<dbReference type="PRINTS" id="PR00300">
    <property type="entry name" value="CLPPROTEASEA"/>
</dbReference>
<dbReference type="InterPro" id="IPR027417">
    <property type="entry name" value="P-loop_NTPase"/>
</dbReference>
<dbReference type="InterPro" id="IPR017730">
    <property type="entry name" value="Chaperonin_ClpB"/>
</dbReference>
<dbReference type="AlphaFoldDB" id="A0AB33JNQ0"/>
<comment type="subunit">
    <text evidence="8">Homohexamer. The oligomerization is ATP-dependent.</text>
</comment>
<dbReference type="InterPro" id="IPR001270">
    <property type="entry name" value="ClpA/B"/>
</dbReference>
<evidence type="ECO:0000256" key="6">
    <source>
        <dbReference type="ARBA" id="ARBA00023054"/>
    </source>
</evidence>
<dbReference type="NCBIfam" id="TIGR03346">
    <property type="entry name" value="chaperone_ClpB"/>
    <property type="match status" value="1"/>
</dbReference>
<dbReference type="InterPro" id="IPR028299">
    <property type="entry name" value="ClpA/B_CS2"/>
</dbReference>
<evidence type="ECO:0000313" key="13">
    <source>
        <dbReference type="EMBL" id="BFO80205.1"/>
    </source>
</evidence>
<evidence type="ECO:0000256" key="3">
    <source>
        <dbReference type="ARBA" id="ARBA00022737"/>
    </source>
</evidence>
<dbReference type="GO" id="GO:0016887">
    <property type="term" value="F:ATP hydrolysis activity"/>
    <property type="evidence" value="ECO:0007669"/>
    <property type="project" value="InterPro"/>
</dbReference>
<protein>
    <recommendedName>
        <fullName evidence="2 11">Chaperone protein ClpB</fullName>
    </recommendedName>
</protein>
<evidence type="ECO:0000256" key="10">
    <source>
        <dbReference type="RuleBase" id="RU004432"/>
    </source>
</evidence>
<dbReference type="Pfam" id="PF17871">
    <property type="entry name" value="AAA_lid_9"/>
    <property type="match status" value="1"/>
</dbReference>
<dbReference type="Pfam" id="PF00004">
    <property type="entry name" value="AAA"/>
    <property type="match status" value="1"/>
</dbReference>
<comment type="subunit">
    <text evidence="11">Homohexamer; The oligomerization is ATP-dependent.</text>
</comment>
<dbReference type="InterPro" id="IPR003959">
    <property type="entry name" value="ATPase_AAA_core"/>
</dbReference>
<dbReference type="GO" id="GO:0034605">
    <property type="term" value="P:cellular response to heat"/>
    <property type="evidence" value="ECO:0007669"/>
    <property type="project" value="TreeGrafter"/>
</dbReference>
<reference evidence="13" key="1">
    <citation type="submission" date="2024-07" db="EMBL/GenBank/DDBJ databases">
        <title>Complete genome sequence of Prevotella sp. YM-2024 GTC17262.</title>
        <authorList>
            <person name="Hayashi M."/>
            <person name="Muto Y."/>
            <person name="Tanaka K."/>
            <person name="Niwa H."/>
        </authorList>
    </citation>
    <scope>NUCLEOTIDE SEQUENCE</scope>
    <source>
        <strain evidence="13">GTC17262</strain>
    </source>
</reference>
<proteinExistence type="inferred from homology"/>